<dbReference type="Gene3D" id="3.40.50.1820">
    <property type="entry name" value="alpha/beta hydrolase"/>
    <property type="match status" value="1"/>
</dbReference>
<feature type="non-terminal residue" evidence="1">
    <location>
        <position position="50"/>
    </location>
</feature>
<reference evidence="1" key="1">
    <citation type="submission" date="2018-05" db="EMBL/GenBank/DDBJ databases">
        <authorList>
            <person name="Lanie J.A."/>
            <person name="Ng W.-L."/>
            <person name="Kazmierczak K.M."/>
            <person name="Andrzejewski T.M."/>
            <person name="Davidsen T.M."/>
            <person name="Wayne K.J."/>
            <person name="Tettelin H."/>
            <person name="Glass J.I."/>
            <person name="Rusch D."/>
            <person name="Podicherti R."/>
            <person name="Tsui H.-C.T."/>
            <person name="Winkler M.E."/>
        </authorList>
    </citation>
    <scope>NUCLEOTIDE SEQUENCE</scope>
</reference>
<dbReference type="EMBL" id="UINC01028448">
    <property type="protein sequence ID" value="SVB09447.1"/>
    <property type="molecule type" value="Genomic_DNA"/>
</dbReference>
<dbReference type="SUPFAM" id="SSF53474">
    <property type="entry name" value="alpha/beta-Hydrolases"/>
    <property type="match status" value="1"/>
</dbReference>
<gene>
    <name evidence="1" type="ORF">METZ01_LOCUS162301</name>
</gene>
<name>A0A382B888_9ZZZZ</name>
<protein>
    <submittedName>
        <fullName evidence="1">Uncharacterized protein</fullName>
    </submittedName>
</protein>
<proteinExistence type="predicted"/>
<accession>A0A382B888</accession>
<dbReference type="AlphaFoldDB" id="A0A382B888"/>
<dbReference type="InterPro" id="IPR029058">
    <property type="entry name" value="AB_hydrolase_fold"/>
</dbReference>
<sequence>MQSIRIETDVVATTVGGHDLKVDIFHPGENANGVGIIFMPGGGFRIANKA</sequence>
<evidence type="ECO:0000313" key="1">
    <source>
        <dbReference type="EMBL" id="SVB09447.1"/>
    </source>
</evidence>
<organism evidence="1">
    <name type="scientific">marine metagenome</name>
    <dbReference type="NCBI Taxonomy" id="408172"/>
    <lineage>
        <taxon>unclassified sequences</taxon>
        <taxon>metagenomes</taxon>
        <taxon>ecological metagenomes</taxon>
    </lineage>
</organism>